<feature type="domain" description="Reverse transcriptase" evidence="1">
    <location>
        <begin position="194"/>
        <end position="476"/>
    </location>
</feature>
<accession>A0A6J0NV39</accession>
<dbReference type="InterPro" id="IPR000477">
    <property type="entry name" value="RT_dom"/>
</dbReference>
<sequence>MATREFEDMPSCSQVKIRNFLRHELELESSSLAPYWDRVAVLKSEIGKAFKEEEDFWAQKSRDKWLLVGDYNTSFFHASVKSSRQRNQLSKLINEDGSEALTTSEMGRTATQYFEKLFTSTQPTEIMGFFEGLSSRVTTNMNQKLIREVGDDEIRAAVFSIKASSAPGNDGMNGLFFQEYWGIVGEEVTKEIKAFFVSGGFPLEWNLTQICLILKITNPTLMVDLRPISLCSVMYKIVAKVLVARLKPLLEQVVSPTQSAFVPERLISDNIIIAHEMIHGLRTHDRISKEFIAIKTDMSTAYDRIEWSYLEGLLTALGFHAQFRGWIMQCVRSVSYTVLINGEEQGKVLPSRGLRQGVPLSPFLFDLCTEGLSHRLNEAERRGEITGISFSEDGPAIHHLFFADDSLLLLRANAEECTAVCKILKWYEEVSGQVISLAKSAITFGRQVSEDMKVMIKNITGITNEGGTGKYLGLLECFSGSKVDMLQYIHEQMTSRFHGWYAFFLSTGGKEVLLKSVAMAMPVYAMSVFKLPKSTCKSLTCAMANFWWNAQEGKNKMHWVSWDRMCLDKKDGGLGFKDLGKFNQALLAKQGWRLLMEPESLCARVVRSRYYPNGVFLDATIGYRPSYAWRSVLFGRELLVKGLRHSVGSGEKMNVWTDKWLFVDQPRAPMRKQILFDLDLRVCDLINPQNRAWDRGKLEELFFPSDIELILKMKPAVGMEDSYEWVHNRWGAYSVKSGYWLACRLDVSVLRVSAKCKPSLNDLISQVWKVNTAPKLKIFMWKALSNALAVTDECRTRGMDVDPRCQRCGEEGESINHVLFTCPAARLIWATSGFPFPPRGFENRSLHENFSYLMDIRRDNRVPKSLSCSFPWILWMIWKNKNAFMFEGKEYEAEETVAKCFEDSKRWTEALEREECDKRNKVIGANRDNKVNGDGETMLHSRRAFNGVESLVEARRLGMIWTIESMTHHRLQNVTFEVEAYELVGVVNRPKAWPAFRAYGLEIRNVLSMIAGWEICSVKREANKAAFLIARSVTKERRLQSYVAQGSPTWLRSLLAEEGTRSGRS</sequence>
<evidence type="ECO:0000259" key="1">
    <source>
        <dbReference type="PROSITE" id="PS50878"/>
    </source>
</evidence>
<dbReference type="GeneID" id="108858142"/>
<reference evidence="3" key="2">
    <citation type="submission" date="2025-08" db="UniProtKB">
        <authorList>
            <consortium name="RefSeq"/>
        </authorList>
    </citation>
    <scope>IDENTIFICATION</scope>
    <source>
        <tissue evidence="3">Leaf</tissue>
    </source>
</reference>
<dbReference type="AlphaFoldDB" id="A0A6J0NV39"/>
<evidence type="ECO:0000313" key="3">
    <source>
        <dbReference type="RefSeq" id="XP_018487613.1"/>
    </source>
</evidence>
<dbReference type="PANTHER" id="PTHR33116">
    <property type="entry name" value="REVERSE TRANSCRIPTASE ZINC-BINDING DOMAIN-CONTAINING PROTEIN-RELATED-RELATED"/>
    <property type="match status" value="1"/>
</dbReference>
<proteinExistence type="predicted"/>
<dbReference type="OrthoDB" id="1112256at2759"/>
<dbReference type="SUPFAM" id="SSF56672">
    <property type="entry name" value="DNA/RNA polymerases"/>
    <property type="match status" value="1"/>
</dbReference>
<dbReference type="Pfam" id="PF00078">
    <property type="entry name" value="RVT_1"/>
    <property type="match status" value="1"/>
</dbReference>
<gene>
    <name evidence="3" type="primary">LOC108858142</name>
</gene>
<dbReference type="KEGG" id="rsz:108858142"/>
<dbReference type="Proteomes" id="UP000504610">
    <property type="component" value="Chromosome 5"/>
</dbReference>
<keyword evidence="2" id="KW-1185">Reference proteome</keyword>
<dbReference type="PANTHER" id="PTHR33116:SF86">
    <property type="entry name" value="REVERSE TRANSCRIPTASE DOMAIN-CONTAINING PROTEIN"/>
    <property type="match status" value="1"/>
</dbReference>
<protein>
    <submittedName>
        <fullName evidence="3">Uncharacterized protein LOC108858142</fullName>
    </submittedName>
</protein>
<evidence type="ECO:0000313" key="2">
    <source>
        <dbReference type="Proteomes" id="UP000504610"/>
    </source>
</evidence>
<name>A0A6J0NV39_RAPSA</name>
<organism evidence="2 3">
    <name type="scientific">Raphanus sativus</name>
    <name type="common">Radish</name>
    <name type="synonym">Raphanus raphanistrum var. sativus</name>
    <dbReference type="NCBI Taxonomy" id="3726"/>
    <lineage>
        <taxon>Eukaryota</taxon>
        <taxon>Viridiplantae</taxon>
        <taxon>Streptophyta</taxon>
        <taxon>Embryophyta</taxon>
        <taxon>Tracheophyta</taxon>
        <taxon>Spermatophyta</taxon>
        <taxon>Magnoliopsida</taxon>
        <taxon>eudicotyledons</taxon>
        <taxon>Gunneridae</taxon>
        <taxon>Pentapetalae</taxon>
        <taxon>rosids</taxon>
        <taxon>malvids</taxon>
        <taxon>Brassicales</taxon>
        <taxon>Brassicaceae</taxon>
        <taxon>Brassiceae</taxon>
        <taxon>Raphanus</taxon>
    </lineage>
</organism>
<dbReference type="PROSITE" id="PS50878">
    <property type="entry name" value="RT_POL"/>
    <property type="match status" value="1"/>
</dbReference>
<dbReference type="InterPro" id="IPR026960">
    <property type="entry name" value="RVT-Znf"/>
</dbReference>
<dbReference type="Pfam" id="PF13966">
    <property type="entry name" value="zf-RVT"/>
    <property type="match status" value="1"/>
</dbReference>
<dbReference type="InterPro" id="IPR043502">
    <property type="entry name" value="DNA/RNA_pol_sf"/>
</dbReference>
<dbReference type="CDD" id="cd01650">
    <property type="entry name" value="RT_nLTR_like"/>
    <property type="match status" value="1"/>
</dbReference>
<reference evidence="2" key="1">
    <citation type="journal article" date="2019" name="Database">
        <title>The radish genome database (RadishGD): an integrated information resource for radish genomics.</title>
        <authorList>
            <person name="Yu H.J."/>
            <person name="Baek S."/>
            <person name="Lee Y.J."/>
            <person name="Cho A."/>
            <person name="Mun J.H."/>
        </authorList>
    </citation>
    <scope>NUCLEOTIDE SEQUENCE [LARGE SCALE GENOMIC DNA]</scope>
    <source>
        <strain evidence="2">cv. WK10039</strain>
    </source>
</reference>
<dbReference type="RefSeq" id="XP_018487613.1">
    <property type="nucleotide sequence ID" value="XM_018632111.1"/>
</dbReference>